<organism evidence="1 2">
    <name type="scientific">Flavihumibacter solisilvae</name>
    <dbReference type="NCBI Taxonomy" id="1349421"/>
    <lineage>
        <taxon>Bacteria</taxon>
        <taxon>Pseudomonadati</taxon>
        <taxon>Bacteroidota</taxon>
        <taxon>Chitinophagia</taxon>
        <taxon>Chitinophagales</taxon>
        <taxon>Chitinophagaceae</taxon>
        <taxon>Flavihumibacter</taxon>
    </lineage>
</organism>
<dbReference type="STRING" id="1349421.OI18_00700"/>
<sequence>MLVKDREMLNIPRIFPITPDALLTKRLYISLIIFTRCLSGNDVFAQSSKGQPVPLFASDKPIRLVINGNITAIRNDRDKQSTYHPVQLEIENNEGALIKMPAKVKTRGHYRKISKFCENPPLLINLSKDASLKGTVMEGQNKLKLVVPCTTNELVIREYLLYKVYNLFTTNSLNVRLTRVILVDSLNRTPVDSITGFLLEPITQAATRNQMVPVDKNGLKPQYLPPSDFHLMAVFQYFAGNTDWSIQYRQNIELASHSVNTPPVPIPYDFDMSGLVGASYARPPEELNLSSVLQRRYRGYCLPSMDALEPVFKLFNEKRAEIEKIYRETTGLSDNYRKRALEYIEDFYRVINNPRKAEKEFTYPCLPEGTGNIVIKGLKED</sequence>
<keyword evidence="2" id="KW-1185">Reference proteome</keyword>
<evidence type="ECO:0000313" key="2">
    <source>
        <dbReference type="Proteomes" id="UP000031408"/>
    </source>
</evidence>
<gene>
    <name evidence="1" type="ORF">OI18_00700</name>
</gene>
<reference evidence="1 2" key="1">
    <citation type="submission" date="2014-11" db="EMBL/GenBank/DDBJ databases">
        <title>Genome sequence of Flavihumibacter solisilvae 3-3.</title>
        <authorList>
            <person name="Zhou G."/>
            <person name="Li M."/>
            <person name="Wang G."/>
        </authorList>
    </citation>
    <scope>NUCLEOTIDE SEQUENCE [LARGE SCALE GENOMIC DNA]</scope>
    <source>
        <strain evidence="1 2">3-3</strain>
    </source>
</reference>
<comment type="caution">
    <text evidence="1">The sequence shown here is derived from an EMBL/GenBank/DDBJ whole genome shotgun (WGS) entry which is preliminary data.</text>
</comment>
<name>A0A0C1J0L7_9BACT</name>
<proteinExistence type="predicted"/>
<dbReference type="AlphaFoldDB" id="A0A0C1J0L7"/>
<accession>A0A0C1J0L7</accession>
<dbReference type="EMBL" id="JSVC01000001">
    <property type="protein sequence ID" value="KIC96314.1"/>
    <property type="molecule type" value="Genomic_DNA"/>
</dbReference>
<dbReference type="Proteomes" id="UP000031408">
    <property type="component" value="Unassembled WGS sequence"/>
</dbReference>
<protein>
    <submittedName>
        <fullName evidence="1">Uncharacterized protein</fullName>
    </submittedName>
</protein>
<evidence type="ECO:0000313" key="1">
    <source>
        <dbReference type="EMBL" id="KIC96314.1"/>
    </source>
</evidence>